<reference evidence="1" key="1">
    <citation type="submission" date="2014-11" db="EMBL/GenBank/DDBJ databases">
        <authorList>
            <person name="Amaro Gonzalez C."/>
        </authorList>
    </citation>
    <scope>NUCLEOTIDE SEQUENCE</scope>
</reference>
<proteinExistence type="predicted"/>
<protein>
    <submittedName>
        <fullName evidence="1">Uncharacterized protein</fullName>
    </submittedName>
</protein>
<dbReference type="EMBL" id="GBXM01101527">
    <property type="protein sequence ID" value="JAH07050.1"/>
    <property type="molecule type" value="Transcribed_RNA"/>
</dbReference>
<organism evidence="1">
    <name type="scientific">Anguilla anguilla</name>
    <name type="common">European freshwater eel</name>
    <name type="synonym">Muraena anguilla</name>
    <dbReference type="NCBI Taxonomy" id="7936"/>
    <lineage>
        <taxon>Eukaryota</taxon>
        <taxon>Metazoa</taxon>
        <taxon>Chordata</taxon>
        <taxon>Craniata</taxon>
        <taxon>Vertebrata</taxon>
        <taxon>Euteleostomi</taxon>
        <taxon>Actinopterygii</taxon>
        <taxon>Neopterygii</taxon>
        <taxon>Teleostei</taxon>
        <taxon>Anguilliformes</taxon>
        <taxon>Anguillidae</taxon>
        <taxon>Anguilla</taxon>
    </lineage>
</organism>
<name>A0A0E9PBN6_ANGAN</name>
<accession>A0A0E9PBN6</accession>
<sequence length="12" mass="1346">MPPCHCVSLLFV</sequence>
<dbReference type="EMBL" id="GBXM01107132">
    <property type="protein sequence ID" value="JAH01445.1"/>
    <property type="molecule type" value="Transcribed_RNA"/>
</dbReference>
<reference evidence="1" key="2">
    <citation type="journal article" date="2015" name="Fish Shellfish Immunol.">
        <title>Early steps in the European eel (Anguilla anguilla)-Vibrio vulnificus interaction in the gills: Role of the RtxA13 toxin.</title>
        <authorList>
            <person name="Callol A."/>
            <person name="Pajuelo D."/>
            <person name="Ebbesson L."/>
            <person name="Teles M."/>
            <person name="MacKenzie S."/>
            <person name="Amaro C."/>
        </authorList>
    </citation>
    <scope>NUCLEOTIDE SEQUENCE</scope>
</reference>
<evidence type="ECO:0000313" key="1">
    <source>
        <dbReference type="EMBL" id="JAH01445.1"/>
    </source>
</evidence>